<name>A0A0K0G419_STRVS</name>
<dbReference type="AlphaFoldDB" id="A0A0K0G419"/>
<dbReference type="WBParaSite" id="SVE_1947900.1">
    <property type="protein sequence ID" value="SVE_1947900.1"/>
    <property type="gene ID" value="SVE_1947900"/>
</dbReference>
<evidence type="ECO:0000256" key="5">
    <source>
        <dbReference type="ARBA" id="ARBA00023306"/>
    </source>
</evidence>
<protein>
    <submittedName>
        <fullName evidence="8">CTF/NF-I domain-containing protein</fullName>
    </submittedName>
</protein>
<dbReference type="GO" id="GO:0006260">
    <property type="term" value="P:DNA replication"/>
    <property type="evidence" value="ECO:0007669"/>
    <property type="project" value="UniProtKB-KW"/>
</dbReference>
<evidence type="ECO:0000256" key="4">
    <source>
        <dbReference type="ARBA" id="ARBA00023242"/>
    </source>
</evidence>
<accession>A0A0K0G419</accession>
<dbReference type="Pfam" id="PF09696">
    <property type="entry name" value="Ctf8"/>
    <property type="match status" value="1"/>
</dbReference>
<dbReference type="GO" id="GO:0003677">
    <property type="term" value="F:DNA binding"/>
    <property type="evidence" value="ECO:0007669"/>
    <property type="project" value="UniProtKB-KW"/>
</dbReference>
<keyword evidence="7" id="KW-1185">Reference proteome</keyword>
<dbReference type="GO" id="GO:0031390">
    <property type="term" value="C:Ctf18 RFC-like complex"/>
    <property type="evidence" value="ECO:0007669"/>
    <property type="project" value="InterPro"/>
</dbReference>
<dbReference type="GO" id="GO:0007064">
    <property type="term" value="P:mitotic sister chromatid cohesion"/>
    <property type="evidence" value="ECO:0007669"/>
    <property type="project" value="InterPro"/>
</dbReference>
<dbReference type="PANTHER" id="PTHR28605:SF1">
    <property type="entry name" value="CHROMOSOME TRANSMISSION FIDELITY FACTOR 8"/>
    <property type="match status" value="1"/>
</dbReference>
<reference evidence="7" key="1">
    <citation type="submission" date="2014-07" db="EMBL/GenBank/DDBJ databases">
        <authorList>
            <person name="Martin A.A"/>
            <person name="De Silva N."/>
        </authorList>
    </citation>
    <scope>NUCLEOTIDE SEQUENCE</scope>
</reference>
<keyword evidence="4" id="KW-0539">Nucleus</keyword>
<keyword evidence="5" id="KW-0131">Cell cycle</keyword>
<evidence type="ECO:0000256" key="1">
    <source>
        <dbReference type="ARBA" id="ARBA00004123"/>
    </source>
</evidence>
<keyword evidence="3" id="KW-0238">DNA-binding</keyword>
<proteinExistence type="inferred from homology"/>
<dbReference type="STRING" id="75913.A0A0K0G419"/>
<dbReference type="PANTHER" id="PTHR28605">
    <property type="entry name" value="CTF8, CHROMOSOME TRANSMISSION FIDELITY FACTOR 8 HOMOLOG (S. CEREVISIAE)"/>
    <property type="match status" value="1"/>
</dbReference>
<reference evidence="8" key="2">
    <citation type="submission" date="2015-08" db="UniProtKB">
        <authorList>
            <consortium name="WormBaseParasite"/>
        </authorList>
    </citation>
    <scope>IDENTIFICATION</scope>
</reference>
<sequence length="114" mass="12850">MQIKLIRNDAGIQEWMIMEFAGTFKSDEYMINGLSPGSFVWRKDGNSVVMVTGHTILEGAVKKLEKPLLLLDKCRYVPNDDTSNSHIKVAGVIKKKISFTCRPRPIVTRLATKI</sequence>
<evidence type="ECO:0000256" key="2">
    <source>
        <dbReference type="ARBA" id="ARBA00022705"/>
    </source>
</evidence>
<evidence type="ECO:0000256" key="6">
    <source>
        <dbReference type="ARBA" id="ARBA00038447"/>
    </source>
</evidence>
<comment type="similarity">
    <text evidence="6">Belongs to the CTF8 family.</text>
</comment>
<organism evidence="7 8">
    <name type="scientific">Strongyloides venezuelensis</name>
    <name type="common">Threadworm</name>
    <dbReference type="NCBI Taxonomy" id="75913"/>
    <lineage>
        <taxon>Eukaryota</taxon>
        <taxon>Metazoa</taxon>
        <taxon>Ecdysozoa</taxon>
        <taxon>Nematoda</taxon>
        <taxon>Chromadorea</taxon>
        <taxon>Rhabditida</taxon>
        <taxon>Tylenchina</taxon>
        <taxon>Panagrolaimomorpha</taxon>
        <taxon>Strongyloidoidea</taxon>
        <taxon>Strongyloididae</taxon>
        <taxon>Strongyloides</taxon>
    </lineage>
</organism>
<keyword evidence="2" id="KW-0235">DNA replication</keyword>
<evidence type="ECO:0000256" key="3">
    <source>
        <dbReference type="ARBA" id="ARBA00023125"/>
    </source>
</evidence>
<comment type="subcellular location">
    <subcellularLocation>
        <location evidence="1">Nucleus</location>
    </subcellularLocation>
</comment>
<dbReference type="Proteomes" id="UP000035680">
    <property type="component" value="Unassembled WGS sequence"/>
</dbReference>
<evidence type="ECO:0000313" key="7">
    <source>
        <dbReference type="Proteomes" id="UP000035680"/>
    </source>
</evidence>
<dbReference type="InterPro" id="IPR018607">
    <property type="entry name" value="Ctf8"/>
</dbReference>
<evidence type="ECO:0000313" key="8">
    <source>
        <dbReference type="WBParaSite" id="SVE_1947900.1"/>
    </source>
</evidence>